<dbReference type="Gene3D" id="3.40.50.2000">
    <property type="entry name" value="Glycogen Phosphorylase B"/>
    <property type="match status" value="3"/>
</dbReference>
<dbReference type="PIRSF" id="PIRSF000460">
    <property type="entry name" value="Pprylas_GlgP"/>
    <property type="match status" value="1"/>
</dbReference>
<dbReference type="AlphaFoldDB" id="A5IN14"/>
<dbReference type="InterPro" id="IPR052182">
    <property type="entry name" value="Glycogen/Maltodextrin_Phosph"/>
</dbReference>
<dbReference type="InterPro" id="IPR000811">
    <property type="entry name" value="Glyco_trans_35"/>
</dbReference>
<proteinExistence type="inferred from homology"/>
<dbReference type="GO" id="GO:0005975">
    <property type="term" value="P:carbohydrate metabolic process"/>
    <property type="evidence" value="ECO:0007669"/>
    <property type="project" value="InterPro"/>
</dbReference>
<comment type="similarity">
    <text evidence="2">Belongs to the glycogen phosphorylase family.</text>
</comment>
<dbReference type="Pfam" id="PF00343">
    <property type="entry name" value="Phosphorylase"/>
    <property type="match status" value="1"/>
</dbReference>
<evidence type="ECO:0000256" key="1">
    <source>
        <dbReference type="ARBA" id="ARBA00001275"/>
    </source>
</evidence>
<dbReference type="KEGG" id="tpt:Tpet_1581"/>
<dbReference type="EMBL" id="CP000702">
    <property type="protein sequence ID" value="ABQ47587.1"/>
    <property type="molecule type" value="Genomic_DNA"/>
</dbReference>
<dbReference type="SUPFAM" id="SSF53756">
    <property type="entry name" value="UDP-Glycosyltransferase/glycogen phosphorylase"/>
    <property type="match status" value="1"/>
</dbReference>
<evidence type="ECO:0000256" key="2">
    <source>
        <dbReference type="ARBA" id="ARBA00006047"/>
    </source>
</evidence>
<dbReference type="NCBIfam" id="NF041129">
    <property type="entry name" value="maldex_phorlase_Thcocales"/>
    <property type="match status" value="1"/>
</dbReference>
<keyword evidence="4" id="KW-0663">Pyridoxal phosphate</keyword>
<dbReference type="GO" id="GO:0030170">
    <property type="term" value="F:pyridoxal phosphate binding"/>
    <property type="evidence" value="ECO:0007669"/>
    <property type="project" value="InterPro"/>
</dbReference>
<dbReference type="CAZy" id="GT35">
    <property type="family name" value="Glycosyltransferase Family 35"/>
</dbReference>
<keyword evidence="3" id="KW-0021">Allosteric enzyme</keyword>
<organism evidence="6 7">
    <name type="scientific">Thermotoga petrophila (strain ATCC BAA-488 / DSM 13995 / JCM 10881 / RKU-1)</name>
    <dbReference type="NCBI Taxonomy" id="390874"/>
    <lineage>
        <taxon>Bacteria</taxon>
        <taxon>Thermotogati</taxon>
        <taxon>Thermotogota</taxon>
        <taxon>Thermotogae</taxon>
        <taxon>Thermotogales</taxon>
        <taxon>Thermotogaceae</taxon>
        <taxon>Thermotoga</taxon>
    </lineage>
</organism>
<dbReference type="CDD" id="cd04299">
    <property type="entry name" value="GT35_Glycogen_Phosphorylase-like"/>
    <property type="match status" value="1"/>
</dbReference>
<reference evidence="6 7" key="2">
    <citation type="journal article" date="2009" name="Proc. Natl. Acad. Sci. U.S.A.">
        <title>On the chimeric nature, thermophilic origin, and phylogenetic placement of the Thermotogales.</title>
        <authorList>
            <person name="Zhaxybayeva O."/>
            <person name="Swithers K.S."/>
            <person name="Lapierre P."/>
            <person name="Fournier G.P."/>
            <person name="Bickhart D.M."/>
            <person name="DeBoy R.T."/>
            <person name="Nelson K.E."/>
            <person name="Nesbo C.L."/>
            <person name="Doolittle W.F."/>
            <person name="Gogarten J.P."/>
            <person name="Noll K.M."/>
        </authorList>
    </citation>
    <scope>NUCLEOTIDE SEQUENCE [LARGE SCALE GENOMIC DNA]</scope>
    <source>
        <strain evidence="7">ATCC BAA-488 / DSM 13995 / JCM 10881 / RKU-1</strain>
    </source>
</reference>
<dbReference type="Proteomes" id="UP000006558">
    <property type="component" value="Chromosome"/>
</dbReference>
<comment type="catalytic activity">
    <reaction evidence="1">
        <text>[(1-&gt;4)-alpha-D-glucosyl](n) + phosphate = [(1-&gt;4)-alpha-D-glucosyl](n-1) + alpha-D-glucose 1-phosphate</text>
        <dbReference type="Rhea" id="RHEA:41732"/>
        <dbReference type="Rhea" id="RHEA-COMP:9584"/>
        <dbReference type="Rhea" id="RHEA-COMP:9586"/>
        <dbReference type="ChEBI" id="CHEBI:15444"/>
        <dbReference type="ChEBI" id="CHEBI:43474"/>
        <dbReference type="ChEBI" id="CHEBI:58601"/>
        <dbReference type="EC" id="2.4.1.1"/>
    </reaction>
</comment>
<dbReference type="InterPro" id="IPR011834">
    <property type="entry name" value="Agluc_phsphrylas"/>
</dbReference>
<dbReference type="Pfam" id="PF11897">
    <property type="entry name" value="DUF3417"/>
    <property type="match status" value="1"/>
</dbReference>
<evidence type="ECO:0000256" key="3">
    <source>
        <dbReference type="ARBA" id="ARBA00022533"/>
    </source>
</evidence>
<evidence type="ECO:0000313" key="7">
    <source>
        <dbReference type="Proteomes" id="UP000006558"/>
    </source>
</evidence>
<evidence type="ECO:0000256" key="4">
    <source>
        <dbReference type="PIRSR" id="PIRSR000460-1"/>
    </source>
</evidence>
<name>A5IN14_THEP1</name>
<protein>
    <submittedName>
        <fullName evidence="6">Alpha-glucan phosphorylase</fullName>
        <ecNumber evidence="6">2.4.1.1</ecNumber>
    </submittedName>
</protein>
<dbReference type="NCBIfam" id="TIGR02094">
    <property type="entry name" value="more_P_ylases"/>
    <property type="match status" value="1"/>
</dbReference>
<evidence type="ECO:0000313" key="6">
    <source>
        <dbReference type="EMBL" id="ABQ47587.1"/>
    </source>
</evidence>
<dbReference type="EC" id="2.4.1.1" evidence="6"/>
<keyword evidence="6" id="KW-0328">Glycosyltransferase</keyword>
<dbReference type="HOGENOM" id="CLU_015112_0_0_0"/>
<gene>
    <name evidence="6" type="ordered locus">Tpet_1581</name>
</gene>
<dbReference type="eggNOG" id="COG0058">
    <property type="taxonomic scope" value="Bacteria"/>
</dbReference>
<feature type="modified residue" description="N6-(pyridoxal phosphate)lysine" evidence="4">
    <location>
        <position position="609"/>
    </location>
</feature>
<dbReference type="PANTHER" id="PTHR42655:SF1">
    <property type="entry name" value="GLYCOGEN PHOSPHORYLASE"/>
    <property type="match status" value="1"/>
</dbReference>
<keyword evidence="6" id="KW-0808">Transferase</keyword>
<sequence length="844" mass="98671">MTPSYNQRRILLKETSLRGGEIVLEKLPENLKELESLAYNLWWSWSRPAQRLWRMIDSEKWEEHRNPVKILREVSKERLEELSKDEDFIALYELTLERFTDYMEREDTWFNVNYPEWDEKIVYMCMEYGLTKALPIYSGGLGILAGDHLKSASDLGLPLIAVGLLYKHGYFTQQIDSDGRQIEIFPEYDIEELPMKPLRDEDGNQVIVEVPIDNDTVKARVFEVQVGRVKLYLLDTDFEENEDRFRKICDYLYNPEPDVRVSQEILLGIGGMKLLKTLKIKPGVIHLNEGHPAFSSLERIKSYMEEGYSFTEALEIVRQTTVFTTHTPVPAGHDRFPFDFVEKKLTKFFEGFESKELLMNLGKDEDGNFNMTYLALRTSSFINGVSKLHADVSRRMFKNVWKGVPVEEIPIEGITNGVHMGTWINREMRKLFDRYLGRVWREHTDLEGIWYGVDRIPDEELWEAHLNAKKRFIDYIRESIKRRNERLGINEPLPEISENVLIIGFARRFATYKRAVLLFSDLERLKRIVNNSERPVYIVYAGKAHPRDEGGKEFLRRIYEVSQMPDFKNKIIVLENYDIGMARLMVSGVDVWLNNPRRPMEASGTSGMKAAANGVLNASVYDGWWVEGYNGRNGWVIGDESVLPETEADDPKDAEALYELLENEIIPTYYENREKWIFMMKESIKSVAPKFSTTRMLKEYTEKFYIKGLVNREWLERRENVEKIGAWKERILKNWENVSIERIVLEDSKSVEVTVKLGDLTPNDVIVELVAGRGEGMEDLEVWKVIHIRRYRKENDLFVYTYTNGVLGHLGSPGWFYAVRVIPYHPRLPIKFLPEVPVVWKKVL</sequence>
<dbReference type="PANTHER" id="PTHR42655">
    <property type="entry name" value="GLYCOGEN PHOSPHORYLASE"/>
    <property type="match status" value="1"/>
</dbReference>
<dbReference type="InterPro" id="IPR053611">
    <property type="entry name" value="Glycogen_Phosphorylase"/>
</dbReference>
<accession>A5IN14</accession>
<dbReference type="STRING" id="390874.Tpet_1581"/>
<dbReference type="InterPro" id="IPR024517">
    <property type="entry name" value="Glycogen_phosphorylase_DUF3417"/>
</dbReference>
<dbReference type="GO" id="GO:0008184">
    <property type="term" value="F:glycogen phosphorylase activity"/>
    <property type="evidence" value="ECO:0007669"/>
    <property type="project" value="InterPro"/>
</dbReference>
<evidence type="ECO:0000259" key="5">
    <source>
        <dbReference type="Pfam" id="PF11897"/>
    </source>
</evidence>
<feature type="domain" description="DUF3417" evidence="5">
    <location>
        <begin position="27"/>
        <end position="134"/>
    </location>
</feature>
<reference evidence="7" key="1">
    <citation type="submission" date="2007-05" db="EMBL/GenBank/DDBJ databases">
        <title>Complete sequence of Thermotoga petrophila RKU-1.</title>
        <authorList>
            <consortium name="US DOE Joint Genome Institute"/>
            <person name="Copeland A."/>
            <person name="Lucas S."/>
            <person name="Lapidus A."/>
            <person name="Barry K."/>
            <person name="Glavina del Rio T."/>
            <person name="Dalin E."/>
            <person name="Tice H."/>
            <person name="Pitluck S."/>
            <person name="Sims D."/>
            <person name="Brettin T."/>
            <person name="Bruce D."/>
            <person name="Detter J.C."/>
            <person name="Han C."/>
            <person name="Tapia R."/>
            <person name="Schmutz J."/>
            <person name="Larimer F."/>
            <person name="Land M."/>
            <person name="Hauser L."/>
            <person name="Kyrpides N."/>
            <person name="Mikhailova N."/>
            <person name="Nelson K."/>
            <person name="Gogarten J.P."/>
            <person name="Noll K."/>
            <person name="Richardson P."/>
        </authorList>
    </citation>
    <scope>NUCLEOTIDE SEQUENCE [LARGE SCALE GENOMIC DNA]</scope>
    <source>
        <strain evidence="7">ATCC BAA-488 / DSM 13995 / JCM 10881 / RKU-1</strain>
    </source>
</reference>